<proteinExistence type="predicted"/>
<evidence type="ECO:0000313" key="4">
    <source>
        <dbReference type="EMBL" id="MBC8434530.1"/>
    </source>
</evidence>
<feature type="transmembrane region" description="Helical" evidence="2">
    <location>
        <begin position="306"/>
        <end position="329"/>
    </location>
</feature>
<evidence type="ECO:0000256" key="1">
    <source>
        <dbReference type="ARBA" id="ARBA00022729"/>
    </source>
</evidence>
<dbReference type="InterPro" id="IPR036280">
    <property type="entry name" value="Multihaem_cyt_sf"/>
</dbReference>
<feature type="chain" id="PRO_5035178866" description="Tetrahaem cytochrome domain-containing protein" evidence="3">
    <location>
        <begin position="30"/>
        <end position="362"/>
    </location>
</feature>
<gene>
    <name evidence="4" type="ORF">H8D96_21690</name>
</gene>
<dbReference type="PANTHER" id="PTHR35038">
    <property type="entry name" value="DISSIMILATORY SULFITE REDUCTASE SIRA"/>
    <property type="match status" value="1"/>
</dbReference>
<dbReference type="InterPro" id="IPR051829">
    <property type="entry name" value="Multiheme_Cytochr_ET"/>
</dbReference>
<reference evidence="4 5" key="1">
    <citation type="submission" date="2020-08" db="EMBL/GenBank/DDBJ databases">
        <title>Bridging the membrane lipid divide: bacteria of the FCB group superphylum have the potential to synthesize archaeal ether lipids.</title>
        <authorList>
            <person name="Villanueva L."/>
            <person name="Von Meijenfeldt F.A.B."/>
            <person name="Westbye A.B."/>
            <person name="Yadav S."/>
            <person name="Hopmans E.C."/>
            <person name="Dutilh B.E."/>
            <person name="Sinninghe Damste J.S."/>
        </authorList>
    </citation>
    <scope>NUCLEOTIDE SEQUENCE [LARGE SCALE GENOMIC DNA]</scope>
    <source>
        <strain evidence="4">NIOZ-UU17</strain>
    </source>
</reference>
<keyword evidence="1 3" id="KW-0732">Signal</keyword>
<organism evidence="4 5">
    <name type="scientific">Candidatus Desulfatibia vada</name>
    <dbReference type="NCBI Taxonomy" id="2841696"/>
    <lineage>
        <taxon>Bacteria</taxon>
        <taxon>Pseudomonadati</taxon>
        <taxon>Thermodesulfobacteriota</taxon>
        <taxon>Desulfobacteria</taxon>
        <taxon>Desulfobacterales</taxon>
        <taxon>Desulfobacterales incertae sedis</taxon>
        <taxon>Candidatus Desulfatibia</taxon>
    </lineage>
</organism>
<dbReference type="EMBL" id="JACNIG010000454">
    <property type="protein sequence ID" value="MBC8434530.1"/>
    <property type="molecule type" value="Genomic_DNA"/>
</dbReference>
<evidence type="ECO:0000256" key="3">
    <source>
        <dbReference type="SAM" id="SignalP"/>
    </source>
</evidence>
<sequence>MKASKTYLAACLKAAVVFIVLFAGLPAEAADKENCIMCHKYRFVGRIDEDGKKINYNVNENTYARSVHRNVPCRDCHTYITKLPHDPVTEEVNCANQCHVKPPFSEENFSHQKIIETYNQSVHGIKPEDSPELKQAKPYCKYCHFNPLYERVDEKRIAFEETLLRCQNCHEQKGVTQAYQHITHRLRHKTSRSPQQIVKLCAKCHQDMELMQKLKASDVSLTAVKTYNRSIHGKAVMLGSQEAADCVSCHATSALHDIYKKDEEKATVHKDNLQTTCKQCHVKTNKKFIQIAVHSDITRKEKPALYFMRTSLHLALYGTVFSLLGLLLLETCGRKKDGLKWQIRRGTTWRGKSKRTPETKRS</sequence>
<evidence type="ECO:0008006" key="6">
    <source>
        <dbReference type="Google" id="ProtNLM"/>
    </source>
</evidence>
<dbReference type="AlphaFoldDB" id="A0A8J6P3M0"/>
<evidence type="ECO:0000256" key="2">
    <source>
        <dbReference type="SAM" id="Phobius"/>
    </source>
</evidence>
<dbReference type="SUPFAM" id="SSF48695">
    <property type="entry name" value="Multiheme cytochromes"/>
    <property type="match status" value="1"/>
</dbReference>
<evidence type="ECO:0000313" key="5">
    <source>
        <dbReference type="Proteomes" id="UP000605201"/>
    </source>
</evidence>
<feature type="signal peptide" evidence="3">
    <location>
        <begin position="1"/>
        <end position="29"/>
    </location>
</feature>
<keyword evidence="2" id="KW-0812">Transmembrane</keyword>
<dbReference type="Proteomes" id="UP000605201">
    <property type="component" value="Unassembled WGS sequence"/>
</dbReference>
<comment type="caution">
    <text evidence="4">The sequence shown here is derived from an EMBL/GenBank/DDBJ whole genome shotgun (WGS) entry which is preliminary data.</text>
</comment>
<protein>
    <recommendedName>
        <fullName evidence="6">Tetrahaem cytochrome domain-containing protein</fullName>
    </recommendedName>
</protein>
<keyword evidence="2" id="KW-0472">Membrane</keyword>
<keyword evidence="2" id="KW-1133">Transmembrane helix</keyword>
<accession>A0A8J6P3M0</accession>
<dbReference type="Gene3D" id="3.90.10.10">
    <property type="entry name" value="Cytochrome C3"/>
    <property type="match status" value="1"/>
</dbReference>
<name>A0A8J6P3M0_9BACT</name>